<feature type="compositionally biased region" description="Acidic residues" evidence="2">
    <location>
        <begin position="95"/>
        <end position="110"/>
    </location>
</feature>
<dbReference type="PROSITE" id="PS50004">
    <property type="entry name" value="C2"/>
    <property type="match status" value="1"/>
</dbReference>
<dbReference type="OrthoDB" id="19996at2759"/>
<feature type="compositionally biased region" description="Low complexity" evidence="2">
    <location>
        <begin position="738"/>
        <end position="754"/>
    </location>
</feature>
<organism evidence="4 5">
    <name type="scientific">Spizellomyces punctatus (strain DAOM BR117)</name>
    <dbReference type="NCBI Taxonomy" id="645134"/>
    <lineage>
        <taxon>Eukaryota</taxon>
        <taxon>Fungi</taxon>
        <taxon>Fungi incertae sedis</taxon>
        <taxon>Chytridiomycota</taxon>
        <taxon>Chytridiomycota incertae sedis</taxon>
        <taxon>Chytridiomycetes</taxon>
        <taxon>Spizellomycetales</taxon>
        <taxon>Spizellomycetaceae</taxon>
        <taxon>Spizellomyces</taxon>
    </lineage>
</organism>
<feature type="compositionally biased region" description="Low complexity" evidence="2">
    <location>
        <begin position="388"/>
        <end position="398"/>
    </location>
</feature>
<dbReference type="EMBL" id="KQ257473">
    <property type="protein sequence ID" value="KNC95914.1"/>
    <property type="molecule type" value="Genomic_DNA"/>
</dbReference>
<reference evidence="4 5" key="1">
    <citation type="submission" date="2009-08" db="EMBL/GenBank/DDBJ databases">
        <title>The Genome Sequence of Spizellomyces punctatus strain DAOM BR117.</title>
        <authorList>
            <consortium name="The Broad Institute Genome Sequencing Platform"/>
            <person name="Russ C."/>
            <person name="Cuomo C."/>
            <person name="Shea T."/>
            <person name="Young S.K."/>
            <person name="Zeng Q."/>
            <person name="Koehrsen M."/>
            <person name="Haas B."/>
            <person name="Borodovsky M."/>
            <person name="Guigo R."/>
            <person name="Alvarado L."/>
            <person name="Berlin A."/>
            <person name="Bochicchio J."/>
            <person name="Borenstein D."/>
            <person name="Chapman S."/>
            <person name="Chen Z."/>
            <person name="Engels R."/>
            <person name="Freedman E."/>
            <person name="Gellesch M."/>
            <person name="Goldberg J."/>
            <person name="Griggs A."/>
            <person name="Gujja S."/>
            <person name="Heiman D."/>
            <person name="Hepburn T."/>
            <person name="Howarth C."/>
            <person name="Jen D."/>
            <person name="Larson L."/>
            <person name="Lewis B."/>
            <person name="Mehta T."/>
            <person name="Park D."/>
            <person name="Pearson M."/>
            <person name="Roberts A."/>
            <person name="Saif S."/>
            <person name="Shenoy N."/>
            <person name="Sisk P."/>
            <person name="Stolte C."/>
            <person name="Sykes S."/>
            <person name="Thomson T."/>
            <person name="Walk T."/>
            <person name="White J."/>
            <person name="Yandava C."/>
            <person name="Burger G."/>
            <person name="Gray M.W."/>
            <person name="Holland P.W.H."/>
            <person name="King N."/>
            <person name="Lang F.B.F."/>
            <person name="Roger A.J."/>
            <person name="Ruiz-Trillo I."/>
            <person name="Lander E."/>
            <person name="Nusbaum C."/>
        </authorList>
    </citation>
    <scope>NUCLEOTIDE SEQUENCE [LARGE SCALE GENOMIC DNA]</scope>
    <source>
        <strain evidence="4 5">DAOM BR117</strain>
    </source>
</reference>
<feature type="region of interest" description="Disordered" evidence="2">
    <location>
        <begin position="55"/>
        <end position="76"/>
    </location>
</feature>
<dbReference type="InParanoid" id="A0A0L0H4L3"/>
<feature type="compositionally biased region" description="Basic and acidic residues" evidence="2">
    <location>
        <begin position="133"/>
        <end position="142"/>
    </location>
</feature>
<dbReference type="PANTHER" id="PTHR13076:SF9">
    <property type="entry name" value="COILED-COIL AND C2 DOMAIN-CONTAINING PROTEIN 1-LIKE"/>
    <property type="match status" value="1"/>
</dbReference>
<feature type="domain" description="C2" evidence="3">
    <location>
        <begin position="516"/>
        <end position="662"/>
    </location>
</feature>
<dbReference type="AlphaFoldDB" id="A0A0L0H4L3"/>
<dbReference type="Proteomes" id="UP000053201">
    <property type="component" value="Unassembled WGS sequence"/>
</dbReference>
<dbReference type="VEuPathDB" id="FungiDB:SPPG_08672"/>
<dbReference type="InterPro" id="IPR006608">
    <property type="entry name" value="CC2D1A/B_DM14"/>
</dbReference>
<comment type="similarity">
    <text evidence="1">Belongs to the CC2D1 family.</text>
</comment>
<dbReference type="InterPro" id="IPR039725">
    <property type="entry name" value="CC2D1A/B"/>
</dbReference>
<dbReference type="PANTHER" id="PTHR13076">
    <property type="entry name" value="COILED-COIL AND C2 DOMAIN-CONTAINING PROTEIN 1-LIKE"/>
    <property type="match status" value="1"/>
</dbReference>
<keyword evidence="5" id="KW-1185">Reference proteome</keyword>
<feature type="region of interest" description="Disordered" evidence="2">
    <location>
        <begin position="1"/>
        <end position="28"/>
    </location>
</feature>
<dbReference type="GO" id="GO:0001227">
    <property type="term" value="F:DNA-binding transcription repressor activity, RNA polymerase II-specific"/>
    <property type="evidence" value="ECO:0007669"/>
    <property type="project" value="InterPro"/>
</dbReference>
<dbReference type="OMA" id="PPLHYEQ"/>
<dbReference type="InterPro" id="IPR000008">
    <property type="entry name" value="C2_dom"/>
</dbReference>
<dbReference type="InterPro" id="IPR035892">
    <property type="entry name" value="C2_domain_sf"/>
</dbReference>
<feature type="compositionally biased region" description="Low complexity" evidence="2">
    <location>
        <begin position="371"/>
        <end position="380"/>
    </location>
</feature>
<dbReference type="RefSeq" id="XP_016603954.1">
    <property type="nucleotide sequence ID" value="XM_016756821.1"/>
</dbReference>
<evidence type="ECO:0000313" key="5">
    <source>
        <dbReference type="Proteomes" id="UP000053201"/>
    </source>
</evidence>
<evidence type="ECO:0000259" key="3">
    <source>
        <dbReference type="PROSITE" id="PS50004"/>
    </source>
</evidence>
<dbReference type="SMART" id="SM00685">
    <property type="entry name" value="DM14"/>
    <property type="match status" value="1"/>
</dbReference>
<dbReference type="Gene3D" id="2.60.40.150">
    <property type="entry name" value="C2 domain"/>
    <property type="match status" value="1"/>
</dbReference>
<dbReference type="Pfam" id="PF00168">
    <property type="entry name" value="C2"/>
    <property type="match status" value="1"/>
</dbReference>
<feature type="region of interest" description="Disordered" evidence="2">
    <location>
        <begin position="90"/>
        <end position="166"/>
    </location>
</feature>
<dbReference type="STRING" id="645134.A0A0L0H4L3"/>
<gene>
    <name evidence="4" type="ORF">SPPG_08672</name>
</gene>
<protein>
    <recommendedName>
        <fullName evidence="3">C2 domain-containing protein</fullName>
    </recommendedName>
</protein>
<sequence>MWGWGGSKKKTEVSRGGASAPREPDVFDVDIAEPDISDADLNDPALLAELHNLSRSVAAGQPTQKSASPKKVARKPVQVEAEIDVEALVSGIPAGDDDVDVQLDESDLNDPELLAALGALGGGNESGSDESDVDRRRSEDGPRPVTITKTVTTISSPPEGSAPKAVEMPVPKAEQPNVQDESLPLDFKLRSTDPNVLVKYVQLEKIKALNKKRAGDREGAMDALRASKTLEERLEQVNQAIEAKQSPPPHVSLTKFDEISPPPRQASITEKTVTVTLAPPETAPEEELDLQTLSLADDDGESKQAVVGGLSVEDLTRRQLEYKQYALQAKKANDLPRAREFLTIAKLLQEPIDSLSLGGMLPDGYKLPVHPSEMPISESPAPAPPSGAAPASQQPSPAKQTPVKPAPGKRAGVTPKSGRKDGTPLGVVVRESVDLRDVESALSSSPPSPGPAPTGDLFSHLEATLESQIATCTTVAAHYYKQTKKAEALTFHKMKKTLQADLDTLRLLKSTPNPRPPAFKYTTLRYEIEQAIPEVAPDEMEIQVVRAWDLGTREVKGEEVESYVAFDVGWPPDDAEGAGASGEGKGETAVVKRSASPEYEFSKRVKIARNRTFQRYLERRKATFEVFHYQRGFLLIGKKVSLGRIQIKMEPLLTKCDIHEVAELADPNNPRRLTGGKLEVRIRLRSPLNKPDVVVKEERWLSVDFSGGNQVEGSPPTGEATAPGGLKVPTVTTEQTRSRSPSPSSIKSTSPVSPQDGESGPSSGVPTPKRQASPQPASSGSSATPTPKRQPSPQPRAAESGADALEELEMQFMSADSIISNLVLEKEHEQIVQKITALQASRKPVPDDLSDRKTAYEIRMSLLVTMVQTGRLSVEDYVKQLQNGIAQNKQIALTFKKGGRIELAKQALTRVKLMTSEMEELSGEGA</sequence>
<proteinExistence type="inferred from homology"/>
<evidence type="ECO:0000256" key="2">
    <source>
        <dbReference type="SAM" id="MobiDB-lite"/>
    </source>
</evidence>
<dbReference type="GeneID" id="27691817"/>
<evidence type="ECO:0000256" key="1">
    <source>
        <dbReference type="ARBA" id="ARBA00010672"/>
    </source>
</evidence>
<feature type="compositionally biased region" description="Low complexity" evidence="2">
    <location>
        <begin position="144"/>
        <end position="157"/>
    </location>
</feature>
<feature type="compositionally biased region" description="Low complexity" evidence="2">
    <location>
        <begin position="771"/>
        <end position="787"/>
    </location>
</feature>
<feature type="region of interest" description="Disordered" evidence="2">
    <location>
        <begin position="706"/>
        <end position="800"/>
    </location>
</feature>
<accession>A0A0L0H4L3</accession>
<name>A0A0L0H4L3_SPIPD</name>
<feature type="region of interest" description="Disordered" evidence="2">
    <location>
        <begin position="368"/>
        <end position="457"/>
    </location>
</feature>
<evidence type="ECO:0000313" key="4">
    <source>
        <dbReference type="EMBL" id="KNC95914.1"/>
    </source>
</evidence>
<dbReference type="eggNOG" id="KOG3837">
    <property type="taxonomic scope" value="Eukaryota"/>
</dbReference>
<dbReference type="SUPFAM" id="SSF49562">
    <property type="entry name" value="C2 domain (Calcium/lipid-binding domain, CaLB)"/>
    <property type="match status" value="1"/>
</dbReference>